<gene>
    <name evidence="5" type="ORF">SAMN04488498_14016</name>
</gene>
<dbReference type="GO" id="GO:0043565">
    <property type="term" value="F:sequence-specific DNA binding"/>
    <property type="evidence" value="ECO:0007669"/>
    <property type="project" value="InterPro"/>
</dbReference>
<dbReference type="Gene3D" id="3.30.70.920">
    <property type="match status" value="1"/>
</dbReference>
<dbReference type="GO" id="GO:0043200">
    <property type="term" value="P:response to amino acid"/>
    <property type="evidence" value="ECO:0007669"/>
    <property type="project" value="TreeGrafter"/>
</dbReference>
<dbReference type="InterPro" id="IPR019887">
    <property type="entry name" value="Tscrpt_reg_AsnC/Lrp_C"/>
</dbReference>
<evidence type="ECO:0000256" key="1">
    <source>
        <dbReference type="ARBA" id="ARBA00023015"/>
    </source>
</evidence>
<dbReference type="SUPFAM" id="SSF46785">
    <property type="entry name" value="Winged helix' DNA-binding domain"/>
    <property type="match status" value="1"/>
</dbReference>
<dbReference type="Pfam" id="PF01037">
    <property type="entry name" value="AsnC_trans_reg"/>
    <property type="match status" value="1"/>
</dbReference>
<dbReference type="InterPro" id="IPR011991">
    <property type="entry name" value="ArsR-like_HTH"/>
</dbReference>
<dbReference type="Proteomes" id="UP000323300">
    <property type="component" value="Unassembled WGS sequence"/>
</dbReference>
<proteinExistence type="predicted"/>
<dbReference type="InterPro" id="IPR036390">
    <property type="entry name" value="WH_DNA-bd_sf"/>
</dbReference>
<dbReference type="InterPro" id="IPR000485">
    <property type="entry name" value="AsnC-type_HTH_dom"/>
</dbReference>
<name>A0A1I4F9Y6_9HYPH</name>
<dbReference type="Gene3D" id="1.10.10.10">
    <property type="entry name" value="Winged helix-like DNA-binding domain superfamily/Winged helix DNA-binding domain"/>
    <property type="match status" value="1"/>
</dbReference>
<organism evidence="5 6">
    <name type="scientific">Neomesorhizobium albiziae</name>
    <dbReference type="NCBI Taxonomy" id="335020"/>
    <lineage>
        <taxon>Bacteria</taxon>
        <taxon>Pseudomonadati</taxon>
        <taxon>Pseudomonadota</taxon>
        <taxon>Alphaproteobacteria</taxon>
        <taxon>Hyphomicrobiales</taxon>
        <taxon>Phyllobacteriaceae</taxon>
        <taxon>Neomesorhizobium</taxon>
    </lineage>
</organism>
<dbReference type="InterPro" id="IPR019888">
    <property type="entry name" value="Tscrpt_reg_AsnC-like"/>
</dbReference>
<dbReference type="GO" id="GO:0005829">
    <property type="term" value="C:cytosol"/>
    <property type="evidence" value="ECO:0007669"/>
    <property type="project" value="TreeGrafter"/>
</dbReference>
<evidence type="ECO:0000259" key="4">
    <source>
        <dbReference type="PROSITE" id="PS50956"/>
    </source>
</evidence>
<feature type="domain" description="HTH asnC-type" evidence="4">
    <location>
        <begin position="10"/>
        <end position="72"/>
    </location>
</feature>
<dbReference type="RefSeq" id="WP_149764129.1">
    <property type="nucleotide sequence ID" value="NZ_BSPE01000052.1"/>
</dbReference>
<dbReference type="PRINTS" id="PR00033">
    <property type="entry name" value="HTHASNC"/>
</dbReference>
<sequence length="165" mass="18439">MKSKPDPVRLDAWDVRILSEVQSDGRISKSELAKRVHLSASACSERLRILQAAGIIEGFYARLSPALTGGVIFVMVEVVLDRHRLENQRHFETAIQQIPEILDCWAIGGRIDYLMRVSSPSMAAYQDFMEGLLQAGLGIDQYYSLVVTKPVKSNSPIPLSALRQR</sequence>
<keyword evidence="3" id="KW-0804">Transcription</keyword>
<evidence type="ECO:0000313" key="6">
    <source>
        <dbReference type="Proteomes" id="UP000323300"/>
    </source>
</evidence>
<keyword evidence="6" id="KW-1185">Reference proteome</keyword>
<dbReference type="PANTHER" id="PTHR30154:SF34">
    <property type="entry name" value="TRANSCRIPTIONAL REGULATOR AZLB"/>
    <property type="match status" value="1"/>
</dbReference>
<dbReference type="AlphaFoldDB" id="A0A1I4F9Y6"/>
<protein>
    <submittedName>
        <fullName evidence="5">Lrp/AsnC family transcriptional regulator, regulator of ectoine-degradation genes</fullName>
    </submittedName>
</protein>
<dbReference type="SUPFAM" id="SSF54909">
    <property type="entry name" value="Dimeric alpha+beta barrel"/>
    <property type="match status" value="1"/>
</dbReference>
<evidence type="ECO:0000256" key="3">
    <source>
        <dbReference type="ARBA" id="ARBA00023163"/>
    </source>
</evidence>
<dbReference type="InterPro" id="IPR036388">
    <property type="entry name" value="WH-like_DNA-bd_sf"/>
</dbReference>
<dbReference type="InterPro" id="IPR011008">
    <property type="entry name" value="Dimeric_a/b-barrel"/>
</dbReference>
<dbReference type="CDD" id="cd00090">
    <property type="entry name" value="HTH_ARSR"/>
    <property type="match status" value="1"/>
</dbReference>
<dbReference type="SMART" id="SM00344">
    <property type="entry name" value="HTH_ASNC"/>
    <property type="match status" value="1"/>
</dbReference>
<accession>A0A1I4F9Y6</accession>
<dbReference type="GO" id="GO:0006355">
    <property type="term" value="P:regulation of DNA-templated transcription"/>
    <property type="evidence" value="ECO:0007669"/>
    <property type="project" value="UniProtKB-ARBA"/>
</dbReference>
<keyword evidence="1" id="KW-0805">Transcription regulation</keyword>
<keyword evidence="2" id="KW-0238">DNA-binding</keyword>
<reference evidence="5 6" key="1">
    <citation type="submission" date="2016-10" db="EMBL/GenBank/DDBJ databases">
        <authorList>
            <person name="Varghese N."/>
            <person name="Submissions S."/>
        </authorList>
    </citation>
    <scope>NUCLEOTIDE SEQUENCE [LARGE SCALE GENOMIC DNA]</scope>
    <source>
        <strain evidence="5 6">DSM 21822</strain>
    </source>
</reference>
<dbReference type="PROSITE" id="PS50956">
    <property type="entry name" value="HTH_ASNC_2"/>
    <property type="match status" value="1"/>
</dbReference>
<evidence type="ECO:0000256" key="2">
    <source>
        <dbReference type="ARBA" id="ARBA00023125"/>
    </source>
</evidence>
<dbReference type="OrthoDB" id="9803143at2"/>
<evidence type="ECO:0000313" key="5">
    <source>
        <dbReference type="EMBL" id="SFL14748.1"/>
    </source>
</evidence>
<dbReference type="Pfam" id="PF13412">
    <property type="entry name" value="HTH_24"/>
    <property type="match status" value="1"/>
</dbReference>
<dbReference type="EMBL" id="FOSL01000040">
    <property type="protein sequence ID" value="SFL14748.1"/>
    <property type="molecule type" value="Genomic_DNA"/>
</dbReference>
<dbReference type="PANTHER" id="PTHR30154">
    <property type="entry name" value="LEUCINE-RESPONSIVE REGULATORY PROTEIN"/>
    <property type="match status" value="1"/>
</dbReference>